<feature type="region of interest" description="Disordered" evidence="1">
    <location>
        <begin position="200"/>
        <end position="223"/>
    </location>
</feature>
<sequence>LSSLSYTGTSDSEDDFSSNFGNDNDALDNYNVSDKLKNLLRLGSFRMEDDLARLDDESEDDSQTAAIREIEKRIPKETSENKLRQEDSDNEEEHTRKSKKTKGKSGRKTRKERTVSTMVDENGERLVRTMEFLNSSEESSDEDRPMSKKEMLNMYRERERTLRSSELKIKPAMNVKSYDTLEESSDSDLEIVYDSKLYITSPERGRQPPSLTSSPIRNGDANHRVFNQSLVKRIYEQTHEHRKSMEEAAKARVDSDDIVDSRIKEMDTINNKTEDDLNEENTQKKPRRRILSDSEESDVEDKPSRRVMSDSDEDENTNKKLHTEASNRMDIDILDKIRIKQKEKNDYVVEEASEEEDEYFGMGGPDIDETEDLDRYEHDGLLVENNEETDNVDKAALRTMFYEQDAESDRNMVERLLKDITSGGLRKRKAALEEGFMFDDIDIYDDDDDLIAVRKAAAAKRRRMLQEHGGALEALAKDPKTEAFVRAARATRDGAIVMLDDSEEEIEKEKDEDEENEGFGKSLNAYLISDDEDEDVDEDEEMEEKNIIPEADSEKDKHSDQTNKTQEKITHLSDDDDDDEDIPLFSLA</sequence>
<evidence type="ECO:0000256" key="1">
    <source>
        <dbReference type="SAM" id="MobiDB-lite"/>
    </source>
</evidence>
<feature type="region of interest" description="Disordered" evidence="1">
    <location>
        <begin position="345"/>
        <end position="371"/>
    </location>
</feature>
<dbReference type="AlphaFoldDB" id="A0A367J6E9"/>
<accession>A0A367J6E9</accession>
<evidence type="ECO:0000313" key="4">
    <source>
        <dbReference type="Proteomes" id="UP000253551"/>
    </source>
</evidence>
<feature type="compositionally biased region" description="Acidic residues" evidence="1">
    <location>
        <begin position="348"/>
        <end position="359"/>
    </location>
</feature>
<feature type="compositionally biased region" description="Basic and acidic residues" evidence="1">
    <location>
        <begin position="68"/>
        <end position="87"/>
    </location>
</feature>
<protein>
    <recommendedName>
        <fullName evidence="2">DNA replication checkpoint mediator MRC1 domain-containing protein</fullName>
    </recommendedName>
</protein>
<feature type="compositionally biased region" description="Acidic residues" evidence="1">
    <location>
        <begin position="529"/>
        <end position="543"/>
    </location>
</feature>
<name>A0A367J6E9_RHIST</name>
<feature type="compositionally biased region" description="Basic residues" evidence="1">
    <location>
        <begin position="96"/>
        <end position="111"/>
    </location>
</feature>
<comment type="caution">
    <text evidence="3">The sequence shown here is derived from an EMBL/GenBank/DDBJ whole genome shotgun (WGS) entry which is preliminary data.</text>
</comment>
<feature type="compositionally biased region" description="Acidic residues" evidence="1">
    <location>
        <begin position="500"/>
        <end position="517"/>
    </location>
</feature>
<feature type="region of interest" description="Disordered" evidence="1">
    <location>
        <begin position="496"/>
        <end position="588"/>
    </location>
</feature>
<feature type="domain" description="DNA replication checkpoint mediator MRC1" evidence="2">
    <location>
        <begin position="340"/>
        <end position="486"/>
    </location>
</feature>
<dbReference type="Pfam" id="PF09444">
    <property type="entry name" value="MRC1"/>
    <property type="match status" value="1"/>
</dbReference>
<evidence type="ECO:0000259" key="2">
    <source>
        <dbReference type="Pfam" id="PF09444"/>
    </source>
</evidence>
<keyword evidence="4" id="KW-1185">Reference proteome</keyword>
<feature type="compositionally biased region" description="Basic and acidic residues" evidence="1">
    <location>
        <begin position="239"/>
        <end position="275"/>
    </location>
</feature>
<feature type="non-terminal residue" evidence="3">
    <location>
        <position position="1"/>
    </location>
</feature>
<feature type="compositionally biased region" description="Basic and acidic residues" evidence="1">
    <location>
        <begin position="544"/>
        <end position="573"/>
    </location>
</feature>
<dbReference type="InterPro" id="IPR018564">
    <property type="entry name" value="Repl_chkpnt_MRC1_dom"/>
</dbReference>
<gene>
    <name evidence="3" type="ORF">CU098_004055</name>
</gene>
<feature type="region of interest" description="Disordered" evidence="1">
    <location>
        <begin position="51"/>
        <end position="148"/>
    </location>
</feature>
<feature type="region of interest" description="Disordered" evidence="1">
    <location>
        <begin position="239"/>
        <end position="326"/>
    </location>
</feature>
<evidence type="ECO:0000313" key="3">
    <source>
        <dbReference type="EMBL" id="RCH85409.1"/>
    </source>
</evidence>
<dbReference type="STRING" id="4846.A0A367J6E9"/>
<feature type="compositionally biased region" description="Basic and acidic residues" evidence="1">
    <location>
        <begin position="300"/>
        <end position="309"/>
    </location>
</feature>
<dbReference type="OrthoDB" id="2130597at2759"/>
<feature type="region of interest" description="Disordered" evidence="1">
    <location>
        <begin position="1"/>
        <end position="31"/>
    </location>
</feature>
<feature type="compositionally biased region" description="Basic and acidic residues" evidence="1">
    <location>
        <begin position="316"/>
        <end position="326"/>
    </location>
</feature>
<reference evidence="3 4" key="1">
    <citation type="journal article" date="2018" name="G3 (Bethesda)">
        <title>Phylogenetic and Phylogenomic Definition of Rhizopus Species.</title>
        <authorList>
            <person name="Gryganskyi A.P."/>
            <person name="Golan J."/>
            <person name="Dolatabadi S."/>
            <person name="Mondo S."/>
            <person name="Robb S."/>
            <person name="Idnurm A."/>
            <person name="Muszewska A."/>
            <person name="Steczkiewicz K."/>
            <person name="Masonjones S."/>
            <person name="Liao H.L."/>
            <person name="Gajdeczka M.T."/>
            <person name="Anike F."/>
            <person name="Vuek A."/>
            <person name="Anishchenko I.M."/>
            <person name="Voigt K."/>
            <person name="de Hoog G.S."/>
            <person name="Smith M.E."/>
            <person name="Heitman J."/>
            <person name="Vilgalys R."/>
            <person name="Stajich J.E."/>
        </authorList>
    </citation>
    <scope>NUCLEOTIDE SEQUENCE [LARGE SCALE GENOMIC DNA]</scope>
    <source>
        <strain evidence="3 4">LSU 92-RS-03</strain>
    </source>
</reference>
<dbReference type="EMBL" id="PJQM01004179">
    <property type="protein sequence ID" value="RCH85409.1"/>
    <property type="molecule type" value="Genomic_DNA"/>
</dbReference>
<dbReference type="Proteomes" id="UP000253551">
    <property type="component" value="Unassembled WGS sequence"/>
</dbReference>
<proteinExistence type="predicted"/>
<organism evidence="3 4">
    <name type="scientific">Rhizopus stolonifer</name>
    <name type="common">Rhizopus nigricans</name>
    <dbReference type="NCBI Taxonomy" id="4846"/>
    <lineage>
        <taxon>Eukaryota</taxon>
        <taxon>Fungi</taxon>
        <taxon>Fungi incertae sedis</taxon>
        <taxon>Mucoromycota</taxon>
        <taxon>Mucoromycotina</taxon>
        <taxon>Mucoromycetes</taxon>
        <taxon>Mucorales</taxon>
        <taxon>Mucorineae</taxon>
        <taxon>Rhizopodaceae</taxon>
        <taxon>Rhizopus</taxon>
    </lineage>
</organism>